<name>A0A3M6ZQA8_HORWE</name>
<dbReference type="SMART" id="SM00360">
    <property type="entry name" value="RRM"/>
    <property type="match status" value="2"/>
</dbReference>
<dbReference type="Proteomes" id="UP000271337">
    <property type="component" value="Unassembled WGS sequence"/>
</dbReference>
<reference evidence="7 8" key="1">
    <citation type="journal article" date="2018" name="BMC Genomics">
        <title>Genomic evidence for intraspecific hybridization in a clonal and extremely halotolerant yeast.</title>
        <authorList>
            <person name="Gostincar C."/>
            <person name="Stajich J.E."/>
            <person name="Zupancic J."/>
            <person name="Zalar P."/>
            <person name="Gunde-Cimerman N."/>
        </authorList>
    </citation>
    <scope>NUCLEOTIDE SEQUENCE [LARGE SCALE GENOMIC DNA]</scope>
    <source>
        <strain evidence="6 8">EXF-6651</strain>
        <strain evidence="5 7">EXF-6669</strain>
    </source>
</reference>
<feature type="compositionally biased region" description="Low complexity" evidence="3">
    <location>
        <begin position="196"/>
        <end position="219"/>
    </location>
</feature>
<comment type="caution">
    <text evidence="6">The sequence shown here is derived from an EMBL/GenBank/DDBJ whole genome shotgun (WGS) entry which is preliminary data.</text>
</comment>
<gene>
    <name evidence="6" type="ORF">D0866_13456</name>
    <name evidence="5" type="ORF">D0867_12882</name>
</gene>
<dbReference type="InterPro" id="IPR035979">
    <property type="entry name" value="RBD_domain_sf"/>
</dbReference>
<dbReference type="OrthoDB" id="6730379at2759"/>
<evidence type="ECO:0000256" key="1">
    <source>
        <dbReference type="ARBA" id="ARBA00022884"/>
    </source>
</evidence>
<dbReference type="SUPFAM" id="SSF54928">
    <property type="entry name" value="RNA-binding domain, RBD"/>
    <property type="match status" value="2"/>
</dbReference>
<dbReference type="Gene3D" id="3.30.70.330">
    <property type="match status" value="2"/>
</dbReference>
<feature type="compositionally biased region" description="Low complexity" evidence="3">
    <location>
        <begin position="107"/>
        <end position="117"/>
    </location>
</feature>
<evidence type="ECO:0000259" key="4">
    <source>
        <dbReference type="PROSITE" id="PS50102"/>
    </source>
</evidence>
<evidence type="ECO:0000313" key="5">
    <source>
        <dbReference type="EMBL" id="RMX97153.1"/>
    </source>
</evidence>
<sequence length="427" mass="46071">MSIPVLSFGSILAVTDISLHDLDVLPAARSGWSAWQASPPYLLRRAAARSLTAQPSRSIPSYRPTCRVTASQPTSYRAFHQCRILRAEGEQKKEGEASPADASTSGETVTTEATQAEESIKEGVIKEESIATPDVADAAQKPSLEPASHDAVSESSGTTSAPIGQTEAPTETEQPAESITEKAQGLASSAAQTAHEATSSAAQTVSSAASSAAEKAQQSNPFDKTPSPPEGRPRSPASRTPSRILYVGNLFFEVTAPQLEKEFSKLGEITNSRIVLDSRGLSKGFGYIEFATQEAADLAVRQQDQKVFQGRRIAVQYHLPKTGLSPRGQISRRLNPPSKTLFIGNMSYQMSDRDLNDLFREIRNVLDVRVAIDRRSGQPRGFAHADFIDVASAEKAKAHLEKKVVYGRPLKVDYSADSYRSKSAPQA</sequence>
<dbReference type="EMBL" id="QWIL01002071">
    <property type="protein sequence ID" value="RMX97153.1"/>
    <property type="molecule type" value="Genomic_DNA"/>
</dbReference>
<feature type="domain" description="RRM" evidence="4">
    <location>
        <begin position="243"/>
        <end position="320"/>
    </location>
</feature>
<organism evidence="6 8">
    <name type="scientific">Hortaea werneckii</name>
    <name type="common">Black yeast</name>
    <name type="synonym">Cladosporium werneckii</name>
    <dbReference type="NCBI Taxonomy" id="91943"/>
    <lineage>
        <taxon>Eukaryota</taxon>
        <taxon>Fungi</taxon>
        <taxon>Dikarya</taxon>
        <taxon>Ascomycota</taxon>
        <taxon>Pezizomycotina</taxon>
        <taxon>Dothideomycetes</taxon>
        <taxon>Dothideomycetidae</taxon>
        <taxon>Mycosphaerellales</taxon>
        <taxon>Teratosphaeriaceae</taxon>
        <taxon>Hortaea</taxon>
    </lineage>
</organism>
<evidence type="ECO:0000256" key="2">
    <source>
        <dbReference type="PROSITE-ProRule" id="PRU00176"/>
    </source>
</evidence>
<evidence type="ECO:0000313" key="8">
    <source>
        <dbReference type="Proteomes" id="UP000276864"/>
    </source>
</evidence>
<evidence type="ECO:0000256" key="3">
    <source>
        <dbReference type="SAM" id="MobiDB-lite"/>
    </source>
</evidence>
<dbReference type="CDD" id="cd00590">
    <property type="entry name" value="RRM_SF"/>
    <property type="match status" value="1"/>
</dbReference>
<dbReference type="Pfam" id="PF00076">
    <property type="entry name" value="RRM_1"/>
    <property type="match status" value="2"/>
</dbReference>
<feature type="region of interest" description="Disordered" evidence="3">
    <location>
        <begin position="88"/>
        <end position="240"/>
    </location>
</feature>
<dbReference type="InterPro" id="IPR012677">
    <property type="entry name" value="Nucleotide-bd_a/b_plait_sf"/>
</dbReference>
<evidence type="ECO:0000313" key="6">
    <source>
        <dbReference type="EMBL" id="RMY17476.1"/>
    </source>
</evidence>
<dbReference type="Proteomes" id="UP000276864">
    <property type="component" value="Unassembled WGS sequence"/>
</dbReference>
<keyword evidence="1 2" id="KW-0694">RNA-binding</keyword>
<dbReference type="InterPro" id="IPR052462">
    <property type="entry name" value="SLIRP/GR-RBP-like"/>
</dbReference>
<feature type="domain" description="RRM" evidence="4">
    <location>
        <begin position="339"/>
        <end position="417"/>
    </location>
</feature>
<accession>A0A3M6ZQA8</accession>
<feature type="compositionally biased region" description="Basic and acidic residues" evidence="3">
    <location>
        <begin position="118"/>
        <end position="129"/>
    </location>
</feature>
<evidence type="ECO:0000313" key="7">
    <source>
        <dbReference type="Proteomes" id="UP000271337"/>
    </source>
</evidence>
<proteinExistence type="predicted"/>
<dbReference type="PROSITE" id="PS50102">
    <property type="entry name" value="RRM"/>
    <property type="match status" value="2"/>
</dbReference>
<dbReference type="AlphaFoldDB" id="A0A3M6ZQA8"/>
<dbReference type="InterPro" id="IPR000504">
    <property type="entry name" value="RRM_dom"/>
</dbReference>
<feature type="compositionally biased region" description="Low complexity" evidence="3">
    <location>
        <begin position="165"/>
        <end position="177"/>
    </location>
</feature>
<dbReference type="PANTHER" id="PTHR48027">
    <property type="entry name" value="HETEROGENEOUS NUCLEAR RIBONUCLEOPROTEIN 87F-RELATED"/>
    <property type="match status" value="1"/>
</dbReference>
<dbReference type="GO" id="GO:0003723">
    <property type="term" value="F:RNA binding"/>
    <property type="evidence" value="ECO:0007669"/>
    <property type="project" value="UniProtKB-UniRule"/>
</dbReference>
<feature type="compositionally biased region" description="Polar residues" evidence="3">
    <location>
        <begin position="153"/>
        <end position="163"/>
    </location>
</feature>
<dbReference type="EMBL" id="QWIM01002174">
    <property type="protein sequence ID" value="RMY17476.1"/>
    <property type="molecule type" value="Genomic_DNA"/>
</dbReference>
<protein>
    <recommendedName>
        <fullName evidence="4">RRM domain-containing protein</fullName>
    </recommendedName>
</protein>